<proteinExistence type="predicted"/>
<accession>A0A1H9MKM6</accession>
<protein>
    <submittedName>
        <fullName evidence="2">Zinc-ribbon family protein</fullName>
    </submittedName>
</protein>
<dbReference type="Pfam" id="PF17032">
    <property type="entry name" value="Zn_ribbon_15"/>
    <property type="match status" value="1"/>
</dbReference>
<dbReference type="InterPro" id="IPR031493">
    <property type="entry name" value="Zinc_ribbon_15"/>
</dbReference>
<dbReference type="Proteomes" id="UP000199352">
    <property type="component" value="Unassembled WGS sequence"/>
</dbReference>
<evidence type="ECO:0000259" key="1">
    <source>
        <dbReference type="Pfam" id="PF17032"/>
    </source>
</evidence>
<evidence type="ECO:0000313" key="2">
    <source>
        <dbReference type="EMBL" id="SER24252.1"/>
    </source>
</evidence>
<dbReference type="EMBL" id="FOFR01000009">
    <property type="protein sequence ID" value="SER24252.1"/>
    <property type="molecule type" value="Genomic_DNA"/>
</dbReference>
<gene>
    <name evidence="2" type="ORF">SAMN05216188_109113</name>
</gene>
<keyword evidence="3" id="KW-1185">Reference proteome</keyword>
<dbReference type="RefSeq" id="WP_089952939.1">
    <property type="nucleotide sequence ID" value="NZ_FOFR01000009.1"/>
</dbReference>
<dbReference type="STRING" id="402600.SAMN05216188_109113"/>
<reference evidence="3" key="1">
    <citation type="submission" date="2016-10" db="EMBL/GenBank/DDBJ databases">
        <authorList>
            <person name="Varghese N."/>
            <person name="Submissions S."/>
        </authorList>
    </citation>
    <scope>NUCLEOTIDE SEQUENCE [LARGE SCALE GENOMIC DNA]</scope>
    <source>
        <strain evidence="3">CGMCC 4.3525</strain>
    </source>
</reference>
<dbReference type="AlphaFoldDB" id="A0A1H9MKM6"/>
<name>A0A1H9MKM6_9PSEU</name>
<evidence type="ECO:0000313" key="3">
    <source>
        <dbReference type="Proteomes" id="UP000199352"/>
    </source>
</evidence>
<sequence>MVIFGWRTTIEQLRMLTLVCGHCHHQSAHNLFRRYTKPTIFFIPLFTISSRYGLQCTFCGVSYDISKMHAHQLVG</sequence>
<dbReference type="OrthoDB" id="4272428at2"/>
<feature type="domain" description="Zinc-ribbon 15" evidence="1">
    <location>
        <begin position="19"/>
        <end position="67"/>
    </location>
</feature>
<organism evidence="2 3">
    <name type="scientific">Lentzea xinjiangensis</name>
    <dbReference type="NCBI Taxonomy" id="402600"/>
    <lineage>
        <taxon>Bacteria</taxon>
        <taxon>Bacillati</taxon>
        <taxon>Actinomycetota</taxon>
        <taxon>Actinomycetes</taxon>
        <taxon>Pseudonocardiales</taxon>
        <taxon>Pseudonocardiaceae</taxon>
        <taxon>Lentzea</taxon>
    </lineage>
</organism>